<dbReference type="Proteomes" id="UP001597108">
    <property type="component" value="Unassembled WGS sequence"/>
</dbReference>
<gene>
    <name evidence="3" type="ORF">ACFQ2S_09800</name>
</gene>
<reference evidence="4" key="1">
    <citation type="journal article" date="2019" name="Int. J. Syst. Evol. Microbiol.">
        <title>The Global Catalogue of Microorganisms (GCM) 10K type strain sequencing project: providing services to taxonomists for standard genome sequencing and annotation.</title>
        <authorList>
            <consortium name="The Broad Institute Genomics Platform"/>
            <consortium name="The Broad Institute Genome Sequencing Center for Infectious Disease"/>
            <person name="Wu L."/>
            <person name="Ma J."/>
        </authorList>
    </citation>
    <scope>NUCLEOTIDE SEQUENCE [LARGE SCALE GENOMIC DNA]</scope>
    <source>
        <strain evidence="4">CCUG 60524</strain>
    </source>
</reference>
<dbReference type="PANTHER" id="PTHR37828:SF1">
    <property type="entry name" value="YCII-RELATED DOMAIN-CONTAINING PROTEIN"/>
    <property type="match status" value="1"/>
</dbReference>
<dbReference type="InterPro" id="IPR011008">
    <property type="entry name" value="Dimeric_a/b-barrel"/>
</dbReference>
<dbReference type="InterPro" id="IPR005545">
    <property type="entry name" value="YCII"/>
</dbReference>
<evidence type="ECO:0000259" key="2">
    <source>
        <dbReference type="Pfam" id="PF03795"/>
    </source>
</evidence>
<dbReference type="PANTHER" id="PTHR37828">
    <property type="entry name" value="GSR2449 PROTEIN"/>
    <property type="match status" value="1"/>
</dbReference>
<evidence type="ECO:0000313" key="4">
    <source>
        <dbReference type="Proteomes" id="UP001597108"/>
    </source>
</evidence>
<evidence type="ECO:0000313" key="3">
    <source>
        <dbReference type="EMBL" id="MFD0979945.1"/>
    </source>
</evidence>
<dbReference type="RefSeq" id="WP_386074268.1">
    <property type="nucleotide sequence ID" value="NZ_JBHTJT010000008.1"/>
</dbReference>
<dbReference type="EMBL" id="JBHTJT010000008">
    <property type="protein sequence ID" value="MFD0979945.1"/>
    <property type="molecule type" value="Genomic_DNA"/>
</dbReference>
<keyword evidence="4" id="KW-1185">Reference proteome</keyword>
<dbReference type="SUPFAM" id="SSF54909">
    <property type="entry name" value="Dimeric alpha+beta barrel"/>
    <property type="match status" value="1"/>
</dbReference>
<comment type="similarity">
    <text evidence="1">Belongs to the YciI family.</text>
</comment>
<sequence length="123" mass="13434">MTAKTPEELYATMLRQSLWVITTRPARGPGMQDLLPAHLDYQIAMEREGTLFGAGPIFEDGGTTPTGGMIIVRAPDEAEARALADADPFHAAGLRQYSLHRWMLNEGAMTVTVRYSDQTAVIG</sequence>
<feature type="domain" description="YCII-related" evidence="2">
    <location>
        <begin position="22"/>
        <end position="102"/>
    </location>
</feature>
<proteinExistence type="inferred from homology"/>
<comment type="caution">
    <text evidence="3">The sequence shown here is derived from an EMBL/GenBank/DDBJ whole genome shotgun (WGS) entry which is preliminary data.</text>
</comment>
<evidence type="ECO:0000256" key="1">
    <source>
        <dbReference type="ARBA" id="ARBA00007689"/>
    </source>
</evidence>
<name>A0ABW3IQE9_9RHOB</name>
<organism evidence="3 4">
    <name type="scientific">Tropicimonas aquimaris</name>
    <dbReference type="NCBI Taxonomy" id="914152"/>
    <lineage>
        <taxon>Bacteria</taxon>
        <taxon>Pseudomonadati</taxon>
        <taxon>Pseudomonadota</taxon>
        <taxon>Alphaproteobacteria</taxon>
        <taxon>Rhodobacterales</taxon>
        <taxon>Roseobacteraceae</taxon>
        <taxon>Tropicimonas</taxon>
    </lineage>
</organism>
<dbReference type="Gene3D" id="3.30.70.1060">
    <property type="entry name" value="Dimeric alpha+beta barrel"/>
    <property type="match status" value="1"/>
</dbReference>
<protein>
    <submittedName>
        <fullName evidence="3">YciI family protein</fullName>
    </submittedName>
</protein>
<accession>A0ABW3IQE9</accession>
<dbReference type="Pfam" id="PF03795">
    <property type="entry name" value="YCII"/>
    <property type="match status" value="1"/>
</dbReference>